<dbReference type="AlphaFoldDB" id="A0AAE3DGR8"/>
<proteinExistence type="predicted"/>
<comment type="caution">
    <text evidence="1">The sequence shown here is derived from an EMBL/GenBank/DDBJ whole genome shotgun (WGS) entry which is preliminary data.</text>
</comment>
<dbReference type="EMBL" id="JAJEQC010000005">
    <property type="protein sequence ID" value="MCC2136580.1"/>
    <property type="molecule type" value="Genomic_DNA"/>
</dbReference>
<evidence type="ECO:0000313" key="1">
    <source>
        <dbReference type="EMBL" id="MCC2136580.1"/>
    </source>
</evidence>
<reference evidence="1" key="1">
    <citation type="submission" date="2021-10" db="EMBL/GenBank/DDBJ databases">
        <title>Anaerobic single-cell dispensing facilitates the cultivation of human gut bacteria.</title>
        <authorList>
            <person name="Afrizal A."/>
        </authorList>
    </citation>
    <scope>NUCLEOTIDE SEQUENCE</scope>
    <source>
        <strain evidence="1">CLA-AA-H250</strain>
    </source>
</reference>
<sequence length="320" mass="35955">MAISKEDIKPLAWSAEDEPMFLKDDENKDGKSGNVAGSADTILRTRRIFKMKKNSGGRKKQSWKALNTRWLMARDEMFVNERFLEKVLQVMGRMRFGVKNSMLIALQNEKATRIATAASWRGLGVQLLPGAEAKPIWLDAGADTQRKTIVPSKWYDITQTDAGEKLTLKGTIYNTLAICRITLNQIDELKIVEQQGVTGIHYDREVHAYLVQPGQMERAMLCYAALEALAEKDFALVFQENEKTALPDTPANEIIAKCAAYIVCVHFGVLPQEVCVRVPTALGTDKIENLLRALSTAQSIAAQEIMVIENRLRSKKWRTI</sequence>
<organism evidence="1 2">
    <name type="scientific">Hominenteromicrobium mulieris</name>
    <dbReference type="NCBI Taxonomy" id="2885357"/>
    <lineage>
        <taxon>Bacteria</taxon>
        <taxon>Bacillati</taxon>
        <taxon>Bacillota</taxon>
        <taxon>Clostridia</taxon>
        <taxon>Eubacteriales</taxon>
        <taxon>Oscillospiraceae</taxon>
        <taxon>Hominenteromicrobium</taxon>
    </lineage>
</organism>
<dbReference type="Proteomes" id="UP001199424">
    <property type="component" value="Unassembled WGS sequence"/>
</dbReference>
<protein>
    <submittedName>
        <fullName evidence="1">Uncharacterized protein</fullName>
    </submittedName>
</protein>
<accession>A0AAE3DGR8</accession>
<gene>
    <name evidence="1" type="ORF">LKD31_06075</name>
</gene>
<name>A0AAE3DGR8_9FIRM</name>
<evidence type="ECO:0000313" key="2">
    <source>
        <dbReference type="Proteomes" id="UP001199424"/>
    </source>
</evidence>
<keyword evidence="2" id="KW-1185">Reference proteome</keyword>
<dbReference type="RefSeq" id="WP_308449041.1">
    <property type="nucleotide sequence ID" value="NZ_JAJEQC010000005.1"/>
</dbReference>